<proteinExistence type="inferred from homology"/>
<keyword evidence="7" id="KW-0378">Hydrolase</keyword>
<dbReference type="Pfam" id="PF00472">
    <property type="entry name" value="RF-1"/>
    <property type="match status" value="1"/>
</dbReference>
<dbReference type="OrthoDB" id="270639at2759"/>
<dbReference type="PROSITE" id="PS00745">
    <property type="entry name" value="RF_PROK_I"/>
    <property type="match status" value="1"/>
</dbReference>
<dbReference type="GO" id="GO:0070126">
    <property type="term" value="P:mitochondrial translational termination"/>
    <property type="evidence" value="ECO:0007669"/>
    <property type="project" value="TreeGrafter"/>
</dbReference>
<evidence type="ECO:0000256" key="4">
    <source>
        <dbReference type="ARBA" id="ARBA00041531"/>
    </source>
</evidence>
<evidence type="ECO:0000313" key="8">
    <source>
        <dbReference type="Proteomes" id="UP000192578"/>
    </source>
</evidence>
<name>A0A1W0WI15_HYPEX</name>
<feature type="compositionally biased region" description="Basic and acidic residues" evidence="5">
    <location>
        <begin position="173"/>
        <end position="197"/>
    </location>
</feature>
<evidence type="ECO:0000256" key="2">
    <source>
        <dbReference type="ARBA" id="ARBA00038225"/>
    </source>
</evidence>
<evidence type="ECO:0000259" key="6">
    <source>
        <dbReference type="PROSITE" id="PS00745"/>
    </source>
</evidence>
<gene>
    <name evidence="7" type="ORF">BV898_11002</name>
</gene>
<sequence length="197" mass="22963">MLSRGFIRLLRPAGVFQESRSGFKSIYSLDKIYPKSEFDYSANVEKGLKEKALKSEEFHGYIPLEDLEISYSRSSGPGGQNVNKVNTKVDIRFDLKSVKWIPEHLKAQLFEKHATRITKEGQFWIQSEKTRSREFNLADCLDKIRFIIRGLDRPAPELSVEDQEELAARARKAARERLREKREHSMKKGDRQDNFEL</sequence>
<dbReference type="PANTHER" id="PTHR11075">
    <property type="entry name" value="PEPTIDE CHAIN RELEASE FACTOR"/>
    <property type="match status" value="1"/>
</dbReference>
<accession>A0A1W0WI15</accession>
<dbReference type="PANTHER" id="PTHR11075:SF54">
    <property type="entry name" value="LARGE RIBOSOMAL SUBUNIT PROTEIN ML62"/>
    <property type="match status" value="1"/>
</dbReference>
<evidence type="ECO:0000256" key="3">
    <source>
        <dbReference type="ARBA" id="ARBA00039441"/>
    </source>
</evidence>
<dbReference type="GO" id="GO:0004045">
    <property type="term" value="F:peptidyl-tRNA hydrolase activity"/>
    <property type="evidence" value="ECO:0007669"/>
    <property type="project" value="UniProtKB-EC"/>
</dbReference>
<dbReference type="FunFam" id="3.30.160.20:FF:000046">
    <property type="entry name" value="Peptidyl-tRNA hydrolase ICT1"/>
    <property type="match status" value="1"/>
</dbReference>
<evidence type="ECO:0000313" key="7">
    <source>
        <dbReference type="EMBL" id="OQV14855.1"/>
    </source>
</evidence>
<comment type="similarity">
    <text evidence="2">Belongs to the prokaryotic/mitochondrial release factor family. Mitochondrion-specific ribosomal protein mL62 subfamily.</text>
</comment>
<dbReference type="AlphaFoldDB" id="A0A1W0WI15"/>
<dbReference type="InterPro" id="IPR000352">
    <property type="entry name" value="Pep_chain_release_fac_I"/>
</dbReference>
<reference evidence="8" key="1">
    <citation type="submission" date="2017-01" db="EMBL/GenBank/DDBJ databases">
        <title>Comparative genomics of anhydrobiosis in the tardigrade Hypsibius dujardini.</title>
        <authorList>
            <person name="Yoshida Y."/>
            <person name="Koutsovoulos G."/>
            <person name="Laetsch D."/>
            <person name="Stevens L."/>
            <person name="Kumar S."/>
            <person name="Horikawa D."/>
            <person name="Ishino K."/>
            <person name="Komine S."/>
            <person name="Tomita M."/>
            <person name="Blaxter M."/>
            <person name="Arakawa K."/>
        </authorList>
    </citation>
    <scope>NUCLEOTIDE SEQUENCE [LARGE SCALE GENOMIC DNA]</scope>
    <source>
        <strain evidence="8">Z151</strain>
    </source>
</reference>
<feature type="region of interest" description="Disordered" evidence="5">
    <location>
        <begin position="171"/>
        <end position="197"/>
    </location>
</feature>
<dbReference type="EC" id="3.1.1.29" evidence="1"/>
<dbReference type="SUPFAM" id="SSF110916">
    <property type="entry name" value="Peptidyl-tRNA hydrolase domain-like"/>
    <property type="match status" value="1"/>
</dbReference>
<dbReference type="InterPro" id="IPR052104">
    <property type="entry name" value="Mito_Release_Factor_mL62"/>
</dbReference>
<comment type="caution">
    <text evidence="7">The sequence shown here is derived from an EMBL/GenBank/DDBJ whole genome shotgun (WGS) entry which is preliminary data.</text>
</comment>
<keyword evidence="8" id="KW-1185">Reference proteome</keyword>
<dbReference type="EMBL" id="MTYJ01000098">
    <property type="protein sequence ID" value="OQV14855.1"/>
    <property type="molecule type" value="Genomic_DNA"/>
</dbReference>
<evidence type="ECO:0000256" key="1">
    <source>
        <dbReference type="ARBA" id="ARBA00013260"/>
    </source>
</evidence>
<feature type="domain" description="Prokaryotic-type class I peptide chain release factors" evidence="6">
    <location>
        <begin position="73"/>
        <end position="89"/>
    </location>
</feature>
<evidence type="ECO:0000256" key="5">
    <source>
        <dbReference type="SAM" id="MobiDB-lite"/>
    </source>
</evidence>
<dbReference type="GO" id="GO:0005762">
    <property type="term" value="C:mitochondrial large ribosomal subunit"/>
    <property type="evidence" value="ECO:0007669"/>
    <property type="project" value="TreeGrafter"/>
</dbReference>
<dbReference type="Gene3D" id="3.30.160.20">
    <property type="match status" value="1"/>
</dbReference>
<dbReference type="Proteomes" id="UP000192578">
    <property type="component" value="Unassembled WGS sequence"/>
</dbReference>
<dbReference type="GO" id="GO:0016150">
    <property type="term" value="F:translation release factor activity, codon nonspecific"/>
    <property type="evidence" value="ECO:0007669"/>
    <property type="project" value="TreeGrafter"/>
</dbReference>
<protein>
    <recommendedName>
        <fullName evidence="3">Large ribosomal subunit protein mL62</fullName>
        <ecNumber evidence="1">3.1.1.29</ecNumber>
    </recommendedName>
    <alternativeName>
        <fullName evidence="4">Peptidyl-tRNA hydrolase ICT1, mitochondrial</fullName>
    </alternativeName>
</protein>
<organism evidence="7 8">
    <name type="scientific">Hypsibius exemplaris</name>
    <name type="common">Freshwater tardigrade</name>
    <dbReference type="NCBI Taxonomy" id="2072580"/>
    <lineage>
        <taxon>Eukaryota</taxon>
        <taxon>Metazoa</taxon>
        <taxon>Ecdysozoa</taxon>
        <taxon>Tardigrada</taxon>
        <taxon>Eutardigrada</taxon>
        <taxon>Parachela</taxon>
        <taxon>Hypsibioidea</taxon>
        <taxon>Hypsibiidae</taxon>
        <taxon>Hypsibius</taxon>
    </lineage>
</organism>